<dbReference type="RefSeq" id="WP_072708569.1">
    <property type="nucleotide sequence ID" value="NZ_FRCF01000002.1"/>
</dbReference>
<reference evidence="2 3" key="1">
    <citation type="submission" date="2016-11" db="EMBL/GenBank/DDBJ databases">
        <authorList>
            <person name="Jaros S."/>
            <person name="Januszkiewicz K."/>
            <person name="Wedrychowicz H."/>
        </authorList>
    </citation>
    <scope>NUCLEOTIDE SEQUENCE [LARGE SCALE GENOMIC DNA]</scope>
    <source>
        <strain evidence="2 3">DSM 16010</strain>
    </source>
</reference>
<proteinExistence type="predicted"/>
<keyword evidence="1" id="KW-0472">Membrane</keyword>
<keyword evidence="1" id="KW-1133">Transmembrane helix</keyword>
<evidence type="ECO:0008006" key="4">
    <source>
        <dbReference type="Google" id="ProtNLM"/>
    </source>
</evidence>
<name>A0A1M7CNU6_9BACL</name>
<evidence type="ECO:0000313" key="2">
    <source>
        <dbReference type="EMBL" id="SHL68936.1"/>
    </source>
</evidence>
<dbReference type="Proteomes" id="UP000184206">
    <property type="component" value="Unassembled WGS sequence"/>
</dbReference>
<dbReference type="OrthoDB" id="2417990at2"/>
<dbReference type="AlphaFoldDB" id="A0A1M7CNU6"/>
<keyword evidence="1" id="KW-0812">Transmembrane</keyword>
<feature type="transmembrane region" description="Helical" evidence="1">
    <location>
        <begin position="111"/>
        <end position="130"/>
    </location>
</feature>
<gene>
    <name evidence="2" type="ORF">SAMN02745189_00843</name>
</gene>
<dbReference type="EMBL" id="FRCF01000002">
    <property type="protein sequence ID" value="SHL68936.1"/>
    <property type="molecule type" value="Genomic_DNA"/>
</dbReference>
<organism evidence="2 3">
    <name type="scientific">Lacicoccus alkaliphilus DSM 16010</name>
    <dbReference type="NCBI Taxonomy" id="1123231"/>
    <lineage>
        <taxon>Bacteria</taxon>
        <taxon>Bacillati</taxon>
        <taxon>Bacillota</taxon>
        <taxon>Bacilli</taxon>
        <taxon>Bacillales</taxon>
        <taxon>Salinicoccaceae</taxon>
        <taxon>Lacicoccus</taxon>
    </lineage>
</organism>
<sequence length="150" mass="16983">MVQYQMTEQNLKDKQEKAQALVQKKARTSAIAAVVPIPFLDVGTDIKLMREIHGEIEEIFEIDHDDVSSTSDDIVTRALVMATSIGSDLVRKRITPFVFRRISKKQKFSRFGLVTIIGNVLGAAISYYLMRKLGNDHIDHVMQHLRNEAA</sequence>
<keyword evidence="3" id="KW-1185">Reference proteome</keyword>
<evidence type="ECO:0000256" key="1">
    <source>
        <dbReference type="SAM" id="Phobius"/>
    </source>
</evidence>
<evidence type="ECO:0000313" key="3">
    <source>
        <dbReference type="Proteomes" id="UP000184206"/>
    </source>
</evidence>
<dbReference type="STRING" id="1123231.SAMN02745189_00843"/>
<accession>A0A1M7CNU6</accession>
<protein>
    <recommendedName>
        <fullName evidence="4">DUF697 domain-containing protein</fullName>
    </recommendedName>
</protein>